<dbReference type="GO" id="GO:0006886">
    <property type="term" value="P:intracellular protein transport"/>
    <property type="evidence" value="ECO:0007669"/>
    <property type="project" value="InterPro"/>
</dbReference>
<dbReference type="EMBL" id="GG673921">
    <property type="protein sequence ID" value="EER14725.1"/>
    <property type="molecule type" value="Genomic_DNA"/>
</dbReference>
<dbReference type="GO" id="GO:0012505">
    <property type="term" value="C:endomembrane system"/>
    <property type="evidence" value="ECO:0007669"/>
    <property type="project" value="TreeGrafter"/>
</dbReference>
<evidence type="ECO:0000256" key="7">
    <source>
        <dbReference type="SAM" id="Phobius"/>
    </source>
</evidence>
<evidence type="ECO:0000256" key="2">
    <source>
        <dbReference type="ARBA" id="ARBA00009063"/>
    </source>
</evidence>
<protein>
    <submittedName>
        <fullName evidence="9">Syntaxin, putative</fullName>
    </submittedName>
</protein>
<evidence type="ECO:0000313" key="10">
    <source>
        <dbReference type="Proteomes" id="UP000007800"/>
    </source>
</evidence>
<dbReference type="RefSeq" id="XP_002782929.1">
    <property type="nucleotide sequence ID" value="XM_002782883.1"/>
</dbReference>
<evidence type="ECO:0000256" key="3">
    <source>
        <dbReference type="ARBA" id="ARBA00022692"/>
    </source>
</evidence>
<dbReference type="OrthoDB" id="10255013at2759"/>
<name>C5KL52_PERM5</name>
<reference evidence="9 10" key="1">
    <citation type="submission" date="2008-07" db="EMBL/GenBank/DDBJ databases">
        <authorList>
            <person name="El-Sayed N."/>
            <person name="Caler E."/>
            <person name="Inman J."/>
            <person name="Amedeo P."/>
            <person name="Hass B."/>
            <person name="Wortman J."/>
        </authorList>
    </citation>
    <scope>NUCLEOTIDE SEQUENCE [LARGE SCALE GENOMIC DNA]</scope>
    <source>
        <strain evidence="10">ATCC 50983 / TXsc</strain>
    </source>
</reference>
<dbReference type="Pfam" id="PF05739">
    <property type="entry name" value="SNARE"/>
    <property type="match status" value="1"/>
</dbReference>
<keyword evidence="3 7" id="KW-0812">Transmembrane</keyword>
<dbReference type="SMART" id="SM00397">
    <property type="entry name" value="t_SNARE"/>
    <property type="match status" value="1"/>
</dbReference>
<gene>
    <name evidence="9" type="ORF">Pmar_PMAR015249</name>
</gene>
<dbReference type="InterPro" id="IPR000727">
    <property type="entry name" value="T_SNARE_dom"/>
</dbReference>
<dbReference type="InterPro" id="IPR045242">
    <property type="entry name" value="Syntaxin"/>
</dbReference>
<proteinExistence type="inferred from homology"/>
<dbReference type="GO" id="GO:0000149">
    <property type="term" value="F:SNARE binding"/>
    <property type="evidence" value="ECO:0007669"/>
    <property type="project" value="TreeGrafter"/>
</dbReference>
<evidence type="ECO:0000256" key="1">
    <source>
        <dbReference type="ARBA" id="ARBA00004211"/>
    </source>
</evidence>
<organism evidence="10">
    <name type="scientific">Perkinsus marinus (strain ATCC 50983 / TXsc)</name>
    <dbReference type="NCBI Taxonomy" id="423536"/>
    <lineage>
        <taxon>Eukaryota</taxon>
        <taxon>Sar</taxon>
        <taxon>Alveolata</taxon>
        <taxon>Perkinsozoa</taxon>
        <taxon>Perkinsea</taxon>
        <taxon>Perkinsida</taxon>
        <taxon>Perkinsidae</taxon>
        <taxon>Perkinsus</taxon>
    </lineage>
</organism>
<dbReference type="PANTHER" id="PTHR19957:SF307">
    <property type="entry name" value="PROTEIN SSO1-RELATED"/>
    <property type="match status" value="1"/>
</dbReference>
<dbReference type="GO" id="GO:0006887">
    <property type="term" value="P:exocytosis"/>
    <property type="evidence" value="ECO:0007669"/>
    <property type="project" value="TreeGrafter"/>
</dbReference>
<sequence>MQIDRLKQLQDMARERGVIVKVHMLGVAGGVAATGAAVATSAATTMAGAAAADAKASPVFDDSSAAPTDYDTSRPNTPQEQRVGTGTEVAAFLGVSWKASEAKAEADKRQSMDEFYAQAGEVQRNLGLVNKNLDLLDQKRIDVINATSQQQEQAIRDSVDEIVSDVNRSMVGTKKKIDTMGESTKDFESKFASKCHIASELRIRNGMEQAGLRRLNEYLKRFQKLQSDFNSDIREKALRQLAIAVPAATDAEREAMVDQGVQPQEQYFRSKQDRITKLQGLRDRYESIQRLEQSIQEVNQMMVELALLVEQQGEMLDSIEFNVVNTKNNAARTERALIKGRKRQRRNLWIKLCICVCCVVCILALVLGLLSYFKVLFPSNSR</sequence>
<dbReference type="InParanoid" id="C5KL52"/>
<dbReference type="OMA" id="CFAVIGG"/>
<dbReference type="CDD" id="cd15848">
    <property type="entry name" value="SNARE_syntaxin1-like"/>
    <property type="match status" value="1"/>
</dbReference>
<dbReference type="PROSITE" id="PS00914">
    <property type="entry name" value="SYNTAXIN"/>
    <property type="match status" value="1"/>
</dbReference>
<dbReference type="GO" id="GO:0006906">
    <property type="term" value="P:vesicle fusion"/>
    <property type="evidence" value="ECO:0007669"/>
    <property type="project" value="TreeGrafter"/>
</dbReference>
<comment type="subcellular location">
    <subcellularLocation>
        <location evidence="1">Membrane</location>
        <topology evidence="1">Single-pass type IV membrane protein</topology>
    </subcellularLocation>
</comment>
<dbReference type="SUPFAM" id="SSF47661">
    <property type="entry name" value="t-snare proteins"/>
    <property type="match status" value="1"/>
</dbReference>
<keyword evidence="4 7" id="KW-1133">Transmembrane helix</keyword>
<dbReference type="GO" id="GO:0005886">
    <property type="term" value="C:plasma membrane"/>
    <property type="evidence" value="ECO:0007669"/>
    <property type="project" value="TreeGrafter"/>
</dbReference>
<dbReference type="PROSITE" id="PS50192">
    <property type="entry name" value="T_SNARE"/>
    <property type="match status" value="1"/>
</dbReference>
<evidence type="ECO:0000256" key="5">
    <source>
        <dbReference type="ARBA" id="ARBA00023136"/>
    </source>
</evidence>
<dbReference type="InterPro" id="IPR006011">
    <property type="entry name" value="Syntaxin_N"/>
</dbReference>
<comment type="similarity">
    <text evidence="2">Belongs to the syntaxin family.</text>
</comment>
<dbReference type="InterPro" id="IPR006012">
    <property type="entry name" value="Syntaxin/epimorphin_CS"/>
</dbReference>
<dbReference type="AlphaFoldDB" id="C5KL52"/>
<dbReference type="Pfam" id="PF00804">
    <property type="entry name" value="Syntaxin"/>
    <property type="match status" value="1"/>
</dbReference>
<evidence type="ECO:0000259" key="8">
    <source>
        <dbReference type="PROSITE" id="PS50192"/>
    </source>
</evidence>
<dbReference type="GO" id="GO:0048278">
    <property type="term" value="P:vesicle docking"/>
    <property type="evidence" value="ECO:0007669"/>
    <property type="project" value="TreeGrafter"/>
</dbReference>
<dbReference type="Gene3D" id="1.20.58.70">
    <property type="match status" value="1"/>
</dbReference>
<dbReference type="GeneID" id="9045912"/>
<feature type="transmembrane region" description="Helical" evidence="7">
    <location>
        <begin position="348"/>
        <end position="373"/>
    </location>
</feature>
<evidence type="ECO:0000256" key="6">
    <source>
        <dbReference type="SAM" id="MobiDB-lite"/>
    </source>
</evidence>
<keyword evidence="5 7" id="KW-0472">Membrane</keyword>
<dbReference type="GO" id="GO:0005484">
    <property type="term" value="F:SNAP receptor activity"/>
    <property type="evidence" value="ECO:0007669"/>
    <property type="project" value="InterPro"/>
</dbReference>
<dbReference type="InterPro" id="IPR010989">
    <property type="entry name" value="SNARE"/>
</dbReference>
<feature type="domain" description="T-SNARE coiled-coil homology" evidence="8">
    <location>
        <begin position="278"/>
        <end position="340"/>
    </location>
</feature>
<feature type="compositionally biased region" description="Polar residues" evidence="6">
    <location>
        <begin position="73"/>
        <end position="84"/>
    </location>
</feature>
<feature type="region of interest" description="Disordered" evidence="6">
    <location>
        <begin position="53"/>
        <end position="85"/>
    </location>
</feature>
<evidence type="ECO:0000256" key="4">
    <source>
        <dbReference type="ARBA" id="ARBA00022989"/>
    </source>
</evidence>
<dbReference type="Gene3D" id="1.20.5.110">
    <property type="match status" value="1"/>
</dbReference>
<dbReference type="GO" id="GO:0031201">
    <property type="term" value="C:SNARE complex"/>
    <property type="evidence" value="ECO:0007669"/>
    <property type="project" value="TreeGrafter"/>
</dbReference>
<accession>C5KL52</accession>
<dbReference type="PANTHER" id="PTHR19957">
    <property type="entry name" value="SYNTAXIN"/>
    <property type="match status" value="1"/>
</dbReference>
<evidence type="ECO:0000313" key="9">
    <source>
        <dbReference type="EMBL" id="EER14725.1"/>
    </source>
</evidence>
<keyword evidence="10" id="KW-1185">Reference proteome</keyword>
<dbReference type="Proteomes" id="UP000007800">
    <property type="component" value="Unassembled WGS sequence"/>
</dbReference>